<evidence type="ECO:0000256" key="3">
    <source>
        <dbReference type="ARBA" id="ARBA00022794"/>
    </source>
</evidence>
<dbReference type="PANTHER" id="PTHR21547">
    <property type="entry name" value="CLUSTERIN ASSOCIATED PROTEIN 1"/>
    <property type="match status" value="1"/>
</dbReference>
<reference evidence="8" key="1">
    <citation type="submission" date="2021-02" db="EMBL/GenBank/DDBJ databases">
        <authorList>
            <person name="Nowell W R."/>
        </authorList>
    </citation>
    <scope>NUCLEOTIDE SEQUENCE</scope>
</reference>
<gene>
    <name evidence="9" type="ORF">JBS370_LOCUS2819</name>
    <name evidence="8" type="ORF">ZHD862_LOCUS33873</name>
</gene>
<dbReference type="InterPro" id="IPR019366">
    <property type="entry name" value="Clusterin-associated_protein-1"/>
</dbReference>
<feature type="compositionally biased region" description="Basic and acidic residues" evidence="7">
    <location>
        <begin position="312"/>
        <end position="322"/>
    </location>
</feature>
<organism evidence="8 10">
    <name type="scientific">Rotaria sordida</name>
    <dbReference type="NCBI Taxonomy" id="392033"/>
    <lineage>
        <taxon>Eukaryota</taxon>
        <taxon>Metazoa</taxon>
        <taxon>Spiralia</taxon>
        <taxon>Gnathifera</taxon>
        <taxon>Rotifera</taxon>
        <taxon>Eurotatoria</taxon>
        <taxon>Bdelloidea</taxon>
        <taxon>Philodinida</taxon>
        <taxon>Philodinidae</taxon>
        <taxon>Rotaria</taxon>
    </lineage>
</organism>
<dbReference type="EMBL" id="CAJOBD010000114">
    <property type="protein sequence ID" value="CAF3581251.1"/>
    <property type="molecule type" value="Genomic_DNA"/>
</dbReference>
<dbReference type="Proteomes" id="UP000663836">
    <property type="component" value="Unassembled WGS sequence"/>
</dbReference>
<keyword evidence="3" id="KW-0970">Cilium biogenesis/degradation</keyword>
<comment type="similarity">
    <text evidence="2">Belongs to the CLUAP1 family.</text>
</comment>
<comment type="subcellular location">
    <subcellularLocation>
        <location evidence="1">Cell projection</location>
        <location evidence="1">Cilium</location>
    </subcellularLocation>
</comment>
<evidence type="ECO:0000313" key="10">
    <source>
        <dbReference type="Proteomes" id="UP000663864"/>
    </source>
</evidence>
<proteinExistence type="inferred from homology"/>
<feature type="compositionally biased region" description="Acidic residues" evidence="7">
    <location>
        <begin position="390"/>
        <end position="399"/>
    </location>
</feature>
<feature type="region of interest" description="Disordered" evidence="7">
    <location>
        <begin position="312"/>
        <end position="445"/>
    </location>
</feature>
<protein>
    <recommendedName>
        <fullName evidence="11">Clusterin-associated protein 1</fullName>
    </recommendedName>
</protein>
<keyword evidence="5" id="KW-0969">Cilium</keyword>
<dbReference type="EMBL" id="CAJNOT010004162">
    <property type="protein sequence ID" value="CAF1419085.1"/>
    <property type="molecule type" value="Genomic_DNA"/>
</dbReference>
<dbReference type="GO" id="GO:0030992">
    <property type="term" value="C:intraciliary transport particle B"/>
    <property type="evidence" value="ECO:0007669"/>
    <property type="project" value="TreeGrafter"/>
</dbReference>
<evidence type="ECO:0000256" key="1">
    <source>
        <dbReference type="ARBA" id="ARBA00004138"/>
    </source>
</evidence>
<sequence>MTYRDISHLCEMARVLSYPRLISMENFRQPNFRLVAELMTWLVKQYDPQSDVPNDIEGEQDRVMFIRAVAQIIATKAHMKLNTKKLYQADGYAVKEILKVITPLYKALRDSENKNFDDEDDVDYQYRYAINDDMTTLKNARLLCSTITQKGANLHELLGKEVDAREARQDVINRAMELSEVQEGIKEAENAAKREFLKCDKLINNVQIDEVALDEKIAKRMEEINRHQRRLDMLRSVRPSFMNDFEKCEIELNELYGNYVLKFRILTYLEKELEGHFRNQREKVLEVSRQYMQSINSQITEQEQQRFNRELQDPNDEIGVHSDEEEDEESDEEDDEESENDDEDINQSPPPRGNKLENGAEGQAYGGMTADLSDDEDQMRMGQGVGGAGMDDEDDDLGMEMDPRRRNSSVRQRGAMSGQPSANDGQRRQRQQPQQLASYAEDDDF</sequence>
<evidence type="ECO:0000256" key="4">
    <source>
        <dbReference type="ARBA" id="ARBA00023054"/>
    </source>
</evidence>
<name>A0A815MJB0_9BILA</name>
<evidence type="ECO:0000313" key="9">
    <source>
        <dbReference type="EMBL" id="CAF3581251.1"/>
    </source>
</evidence>
<evidence type="ECO:0000256" key="7">
    <source>
        <dbReference type="SAM" id="MobiDB-lite"/>
    </source>
</evidence>
<accession>A0A815MJB0</accession>
<keyword evidence="6" id="KW-0966">Cell projection</keyword>
<dbReference type="Pfam" id="PF10234">
    <property type="entry name" value="Cluap1"/>
    <property type="match status" value="1"/>
</dbReference>
<dbReference type="GO" id="GO:0005929">
    <property type="term" value="C:cilium"/>
    <property type="evidence" value="ECO:0007669"/>
    <property type="project" value="UniProtKB-SubCell"/>
</dbReference>
<feature type="compositionally biased region" description="Acidic residues" evidence="7">
    <location>
        <begin position="323"/>
        <end position="345"/>
    </location>
</feature>
<dbReference type="AlphaFoldDB" id="A0A815MJB0"/>
<dbReference type="GO" id="GO:0005815">
    <property type="term" value="C:microtubule organizing center"/>
    <property type="evidence" value="ECO:0007669"/>
    <property type="project" value="TreeGrafter"/>
</dbReference>
<evidence type="ECO:0008006" key="11">
    <source>
        <dbReference type="Google" id="ProtNLM"/>
    </source>
</evidence>
<evidence type="ECO:0000256" key="6">
    <source>
        <dbReference type="ARBA" id="ARBA00023273"/>
    </source>
</evidence>
<dbReference type="GO" id="GO:0060271">
    <property type="term" value="P:cilium assembly"/>
    <property type="evidence" value="ECO:0007669"/>
    <property type="project" value="TreeGrafter"/>
</dbReference>
<keyword evidence="4" id="KW-0175">Coiled coil</keyword>
<dbReference type="PANTHER" id="PTHR21547:SF0">
    <property type="entry name" value="CLUSTERIN-ASSOCIATED PROTEIN 1"/>
    <property type="match status" value="1"/>
</dbReference>
<comment type="caution">
    <text evidence="8">The sequence shown here is derived from an EMBL/GenBank/DDBJ whole genome shotgun (WGS) entry which is preliminary data.</text>
</comment>
<evidence type="ECO:0000313" key="8">
    <source>
        <dbReference type="EMBL" id="CAF1419085.1"/>
    </source>
</evidence>
<dbReference type="Proteomes" id="UP000663864">
    <property type="component" value="Unassembled WGS sequence"/>
</dbReference>
<evidence type="ECO:0000256" key="2">
    <source>
        <dbReference type="ARBA" id="ARBA00008340"/>
    </source>
</evidence>
<evidence type="ECO:0000256" key="5">
    <source>
        <dbReference type="ARBA" id="ARBA00023069"/>
    </source>
</evidence>